<dbReference type="GO" id="GO:0016020">
    <property type="term" value="C:membrane"/>
    <property type="evidence" value="ECO:0007669"/>
    <property type="project" value="UniProtKB-SubCell"/>
</dbReference>
<evidence type="ECO:0000313" key="9">
    <source>
        <dbReference type="EMBL" id="KAH7310768.1"/>
    </source>
</evidence>
<dbReference type="Proteomes" id="UP000813444">
    <property type="component" value="Unassembled WGS sequence"/>
</dbReference>
<dbReference type="Gene3D" id="1.20.1250.20">
    <property type="entry name" value="MFS general substrate transporter like domains"/>
    <property type="match status" value="2"/>
</dbReference>
<dbReference type="Pfam" id="PF07690">
    <property type="entry name" value="MFS_1"/>
    <property type="match status" value="1"/>
</dbReference>
<evidence type="ECO:0000256" key="1">
    <source>
        <dbReference type="ARBA" id="ARBA00004141"/>
    </source>
</evidence>
<gene>
    <name evidence="9" type="ORF">B0I35DRAFT_453105</name>
</gene>
<reference evidence="9" key="1">
    <citation type="journal article" date="2021" name="Nat. Commun.">
        <title>Genetic determinants of endophytism in the Arabidopsis root mycobiome.</title>
        <authorList>
            <person name="Mesny F."/>
            <person name="Miyauchi S."/>
            <person name="Thiergart T."/>
            <person name="Pickel B."/>
            <person name="Atanasova L."/>
            <person name="Karlsson M."/>
            <person name="Huettel B."/>
            <person name="Barry K.W."/>
            <person name="Haridas S."/>
            <person name="Chen C."/>
            <person name="Bauer D."/>
            <person name="Andreopoulos W."/>
            <person name="Pangilinan J."/>
            <person name="LaButti K."/>
            <person name="Riley R."/>
            <person name="Lipzen A."/>
            <person name="Clum A."/>
            <person name="Drula E."/>
            <person name="Henrissat B."/>
            <person name="Kohler A."/>
            <person name="Grigoriev I.V."/>
            <person name="Martin F.M."/>
            <person name="Hacquard S."/>
        </authorList>
    </citation>
    <scope>NUCLEOTIDE SEQUENCE</scope>
    <source>
        <strain evidence="9">MPI-CAGE-CH-0235</strain>
    </source>
</reference>
<dbReference type="FunFam" id="1.20.1250.20:FF:000064">
    <property type="entry name" value="MFS allantoate transporter"/>
    <property type="match status" value="1"/>
</dbReference>
<dbReference type="AlphaFoldDB" id="A0A8K0SIX6"/>
<evidence type="ECO:0000256" key="6">
    <source>
        <dbReference type="ARBA" id="ARBA00037968"/>
    </source>
</evidence>
<keyword evidence="2" id="KW-0813">Transport</keyword>
<dbReference type="SUPFAM" id="SSF103473">
    <property type="entry name" value="MFS general substrate transporter"/>
    <property type="match status" value="1"/>
</dbReference>
<dbReference type="InterPro" id="IPR036259">
    <property type="entry name" value="MFS_trans_sf"/>
</dbReference>
<comment type="similarity">
    <text evidence="6">Belongs to the major facilitator superfamily. Allantoate permease family.</text>
</comment>
<feature type="transmembrane region" description="Helical" evidence="8">
    <location>
        <begin position="192"/>
        <end position="211"/>
    </location>
</feature>
<evidence type="ECO:0000256" key="3">
    <source>
        <dbReference type="ARBA" id="ARBA00022692"/>
    </source>
</evidence>
<dbReference type="InterPro" id="IPR011701">
    <property type="entry name" value="MFS"/>
</dbReference>
<dbReference type="GO" id="GO:0022857">
    <property type="term" value="F:transmembrane transporter activity"/>
    <property type="evidence" value="ECO:0007669"/>
    <property type="project" value="InterPro"/>
</dbReference>
<keyword evidence="3 8" id="KW-0812">Transmembrane</keyword>
<keyword evidence="10" id="KW-1185">Reference proteome</keyword>
<evidence type="ECO:0000256" key="4">
    <source>
        <dbReference type="ARBA" id="ARBA00022989"/>
    </source>
</evidence>
<feature type="compositionally biased region" description="Basic and acidic residues" evidence="7">
    <location>
        <begin position="470"/>
        <end position="482"/>
    </location>
</feature>
<dbReference type="OrthoDB" id="6730379at2759"/>
<evidence type="ECO:0000256" key="7">
    <source>
        <dbReference type="SAM" id="MobiDB-lite"/>
    </source>
</evidence>
<comment type="subcellular location">
    <subcellularLocation>
        <location evidence="1">Membrane</location>
        <topology evidence="1">Multi-pass membrane protein</topology>
    </subcellularLocation>
</comment>
<dbReference type="EMBL" id="JAGPNK010000012">
    <property type="protein sequence ID" value="KAH7310768.1"/>
    <property type="molecule type" value="Genomic_DNA"/>
</dbReference>
<keyword evidence="5 8" id="KW-0472">Membrane</keyword>
<organism evidence="9 10">
    <name type="scientific">Stachybotrys elegans</name>
    <dbReference type="NCBI Taxonomy" id="80388"/>
    <lineage>
        <taxon>Eukaryota</taxon>
        <taxon>Fungi</taxon>
        <taxon>Dikarya</taxon>
        <taxon>Ascomycota</taxon>
        <taxon>Pezizomycotina</taxon>
        <taxon>Sordariomycetes</taxon>
        <taxon>Hypocreomycetidae</taxon>
        <taxon>Hypocreales</taxon>
        <taxon>Stachybotryaceae</taxon>
        <taxon>Stachybotrys</taxon>
    </lineage>
</organism>
<dbReference type="PANTHER" id="PTHR43791">
    <property type="entry name" value="PERMEASE-RELATED"/>
    <property type="match status" value="1"/>
</dbReference>
<evidence type="ECO:0000313" key="10">
    <source>
        <dbReference type="Proteomes" id="UP000813444"/>
    </source>
</evidence>
<protein>
    <submittedName>
        <fullName evidence="9">Allantoate permease</fullName>
    </submittedName>
</protein>
<name>A0A8K0SIX6_9HYPO</name>
<feature type="transmembrane region" description="Helical" evidence="8">
    <location>
        <begin position="66"/>
        <end position="90"/>
    </location>
</feature>
<feature type="transmembrane region" description="Helical" evidence="8">
    <location>
        <begin position="159"/>
        <end position="180"/>
    </location>
</feature>
<sequence length="504" mass="56366">MAPINEDQHRQLDDGMEKRVVRKIDRFVIPILFVTYMFNFMDRTILSSASVFGLREDNASNLMGQQYSWVSSMFYFGFFAWSYPTSILIARLPVAKYLGVNGIFWGTVVAATAACTSYGGLLAVRFLLGVAEATLTPAFMFLTSTWYTRDEIPVRTGIWFAGNSIGGLVASLMAFGVGHISPNNVVGPWRAMYMILGIGTFVWAFVIFAFLPDRISTARFLTEEERRYAADRVVIAGTGSTEKTRWQLDQVKECLIDPKTWLIFALEFATQIPNGGTQNFANLIIRSFGFTSLQSTLINIPYSLLAASVIAGTGWLAGRYRTMNCILIVCVVSPCIIGSAMIYRRDSISPDGVHLFAYFLLASGPGAMPLNLSLVQSNYRGVTKKMTVSALVFFAYCAGNISGPHFFRASEAPTYNTAFRTIMVCYSLVVVFAMTLRVYLQWQNRKREQSEGLEGGPAPVTGDNLVTDKASPRADPSMRERDQLREENYYDITDWNTVGFRYRY</sequence>
<feature type="transmembrane region" description="Helical" evidence="8">
    <location>
        <begin position="325"/>
        <end position="343"/>
    </location>
</feature>
<evidence type="ECO:0000256" key="8">
    <source>
        <dbReference type="SAM" id="Phobius"/>
    </source>
</evidence>
<keyword evidence="4 8" id="KW-1133">Transmembrane helix</keyword>
<accession>A0A8K0SIX6</accession>
<feature type="transmembrane region" description="Helical" evidence="8">
    <location>
        <begin position="355"/>
        <end position="375"/>
    </location>
</feature>
<feature type="transmembrane region" description="Helical" evidence="8">
    <location>
        <begin position="126"/>
        <end position="147"/>
    </location>
</feature>
<evidence type="ECO:0000256" key="2">
    <source>
        <dbReference type="ARBA" id="ARBA00022448"/>
    </source>
</evidence>
<feature type="transmembrane region" description="Helical" evidence="8">
    <location>
        <begin position="419"/>
        <end position="440"/>
    </location>
</feature>
<feature type="transmembrane region" description="Helical" evidence="8">
    <location>
        <begin position="387"/>
        <end position="407"/>
    </location>
</feature>
<feature type="region of interest" description="Disordered" evidence="7">
    <location>
        <begin position="450"/>
        <end position="482"/>
    </location>
</feature>
<comment type="caution">
    <text evidence="9">The sequence shown here is derived from an EMBL/GenBank/DDBJ whole genome shotgun (WGS) entry which is preliminary data.</text>
</comment>
<feature type="transmembrane region" description="Helical" evidence="8">
    <location>
        <begin position="102"/>
        <end position="120"/>
    </location>
</feature>
<evidence type="ECO:0000256" key="5">
    <source>
        <dbReference type="ARBA" id="ARBA00023136"/>
    </source>
</evidence>
<dbReference type="PANTHER" id="PTHR43791:SF10">
    <property type="entry name" value="MAJOR FACILITATOR SUPERFAMILY (MFS) PROFILE DOMAIN-CONTAINING PROTEIN"/>
    <property type="match status" value="1"/>
</dbReference>
<proteinExistence type="inferred from homology"/>